<dbReference type="Pfam" id="PF05443">
    <property type="entry name" value="ROS_MUCR"/>
    <property type="match status" value="1"/>
</dbReference>
<evidence type="ECO:0000256" key="1">
    <source>
        <dbReference type="ARBA" id="ARBA00007031"/>
    </source>
</evidence>
<dbReference type="RefSeq" id="WP_232252439.1">
    <property type="nucleotide sequence ID" value="NZ_BBJS01000043.1"/>
</dbReference>
<gene>
    <name evidence="3" type="ORF">SP6_43_00990</name>
</gene>
<feature type="region of interest" description="Disordered" evidence="2">
    <location>
        <begin position="131"/>
        <end position="196"/>
    </location>
</feature>
<sequence>MPEENNLVAMTIEVVASYVAHNNIRPEDVPDFIAKTHAAITGIAKEPETPAEETPAAEPEFTPAVSVRKSLASPDHILSMIDGKPYKSLKRHLSSHGLTPAEYRVRYGLKSDYPMVAPGYSAHRREVAKRLGLGRKRQEPTAPAEAAPPSGDAAPAPQPKPRARPAKAEDTPPAQASAKTPRRRKQQPADAGAVEA</sequence>
<evidence type="ECO:0000313" key="4">
    <source>
        <dbReference type="Proteomes" id="UP000032025"/>
    </source>
</evidence>
<dbReference type="GO" id="GO:0006355">
    <property type="term" value="P:regulation of DNA-templated transcription"/>
    <property type="evidence" value="ECO:0007669"/>
    <property type="project" value="InterPro"/>
</dbReference>
<reference evidence="3 4" key="1">
    <citation type="submission" date="2014-08" db="EMBL/GenBank/DDBJ databases">
        <title>Whole genome shotgun sequence of Sphingomonas paucimobilis NBRC 13935.</title>
        <authorList>
            <person name="Hosoyama A."/>
            <person name="Hashimoto M."/>
            <person name="Hosoyama Y."/>
            <person name="Noguchi M."/>
            <person name="Uohara A."/>
            <person name="Ohji S."/>
            <person name="Katano-Makiyama Y."/>
            <person name="Ichikawa N."/>
            <person name="Kimura A."/>
            <person name="Yamazoe A."/>
            <person name="Fujita N."/>
        </authorList>
    </citation>
    <scope>NUCLEOTIDE SEQUENCE [LARGE SCALE GENOMIC DNA]</scope>
    <source>
        <strain evidence="3 4">NBRC 13935</strain>
    </source>
</reference>
<keyword evidence="4" id="KW-1185">Reference proteome</keyword>
<dbReference type="EMBL" id="BBJS01000043">
    <property type="protein sequence ID" value="GAN14600.1"/>
    <property type="molecule type" value="Genomic_DNA"/>
</dbReference>
<evidence type="ECO:0000256" key="2">
    <source>
        <dbReference type="SAM" id="MobiDB-lite"/>
    </source>
</evidence>
<comment type="caution">
    <text evidence="3">The sequence shown here is derived from an EMBL/GenBank/DDBJ whole genome shotgun (WGS) entry which is preliminary data.</text>
</comment>
<comment type="similarity">
    <text evidence="1">Belongs to the ros/MucR family.</text>
</comment>
<dbReference type="GO" id="GO:0003677">
    <property type="term" value="F:DNA binding"/>
    <property type="evidence" value="ECO:0007669"/>
    <property type="project" value="InterPro"/>
</dbReference>
<dbReference type="Gene3D" id="1.10.10.1550">
    <property type="entry name" value="ROS/MUCR transcriptional regulator protein"/>
    <property type="match status" value="1"/>
</dbReference>
<dbReference type="AlphaFoldDB" id="A0A0C9M3T2"/>
<name>A0A0C9M3T2_SPHPI</name>
<organism evidence="3 4">
    <name type="scientific">Sphingomonas paucimobilis NBRC 13935</name>
    <dbReference type="NCBI Taxonomy" id="1219050"/>
    <lineage>
        <taxon>Bacteria</taxon>
        <taxon>Pseudomonadati</taxon>
        <taxon>Pseudomonadota</taxon>
        <taxon>Alphaproteobacteria</taxon>
        <taxon>Sphingomonadales</taxon>
        <taxon>Sphingomonadaceae</taxon>
        <taxon>Sphingomonas</taxon>
    </lineage>
</organism>
<dbReference type="InterPro" id="IPR041920">
    <property type="entry name" value="ROS/MUCR_sf"/>
</dbReference>
<accession>A0A0C9M3T2</accession>
<proteinExistence type="inferred from homology"/>
<dbReference type="Proteomes" id="UP000032025">
    <property type="component" value="Unassembled WGS sequence"/>
</dbReference>
<dbReference type="GO" id="GO:0008270">
    <property type="term" value="F:zinc ion binding"/>
    <property type="evidence" value="ECO:0007669"/>
    <property type="project" value="InterPro"/>
</dbReference>
<dbReference type="InterPro" id="IPR008807">
    <property type="entry name" value="ROS_MUCR"/>
</dbReference>
<feature type="compositionally biased region" description="Low complexity" evidence="2">
    <location>
        <begin position="140"/>
        <end position="155"/>
    </location>
</feature>
<protein>
    <submittedName>
        <fullName evidence="3">DNA, contig: SP643</fullName>
    </submittedName>
</protein>
<evidence type="ECO:0000313" key="3">
    <source>
        <dbReference type="EMBL" id="GAN14600.1"/>
    </source>
</evidence>